<keyword evidence="1 3" id="KW-0807">Transducer</keyword>
<dbReference type="EMBL" id="JARYZI010000001">
    <property type="protein sequence ID" value="MDH8676840.1"/>
    <property type="molecule type" value="Genomic_DNA"/>
</dbReference>
<dbReference type="PRINTS" id="PR00260">
    <property type="entry name" value="CHEMTRNSDUCR"/>
</dbReference>
<feature type="transmembrane region" description="Helical" evidence="4">
    <location>
        <begin position="310"/>
        <end position="329"/>
    </location>
</feature>
<dbReference type="Proteomes" id="UP001158045">
    <property type="component" value="Unassembled WGS sequence"/>
</dbReference>
<evidence type="ECO:0000313" key="8">
    <source>
        <dbReference type="Proteomes" id="UP001158045"/>
    </source>
</evidence>
<dbReference type="InterPro" id="IPR004089">
    <property type="entry name" value="MCPsignal_dom"/>
</dbReference>
<evidence type="ECO:0000256" key="1">
    <source>
        <dbReference type="ARBA" id="ARBA00023224"/>
    </source>
</evidence>
<keyword evidence="4" id="KW-0812">Transmembrane</keyword>
<dbReference type="InterPro" id="IPR003660">
    <property type="entry name" value="HAMP_dom"/>
</dbReference>
<feature type="domain" description="Methyl-accepting transducer" evidence="5">
    <location>
        <begin position="404"/>
        <end position="641"/>
    </location>
</feature>
<dbReference type="PROSITE" id="PS50111">
    <property type="entry name" value="CHEMOTAXIS_TRANSDUC_2"/>
    <property type="match status" value="1"/>
</dbReference>
<comment type="caution">
    <text evidence="7">The sequence shown here is derived from an EMBL/GenBank/DDBJ whole genome shotgun (WGS) entry which is preliminary data.</text>
</comment>
<keyword evidence="4" id="KW-0472">Membrane</keyword>
<gene>
    <name evidence="7" type="ORF">QE109_01710</name>
</gene>
<organism evidence="7 8">
    <name type="scientific">Fusibacter bizertensis</name>
    <dbReference type="NCBI Taxonomy" id="1488331"/>
    <lineage>
        <taxon>Bacteria</taxon>
        <taxon>Bacillati</taxon>
        <taxon>Bacillota</taxon>
        <taxon>Clostridia</taxon>
        <taxon>Eubacteriales</taxon>
        <taxon>Eubacteriales Family XII. Incertae Sedis</taxon>
        <taxon>Fusibacter</taxon>
    </lineage>
</organism>
<keyword evidence="4" id="KW-1133">Transmembrane helix</keyword>
<sequence length="691" mass="75488">MKIKQKLSIQSIFAKFFLVAMVGMVIPLVITFFYSSNHEKKALTNQIESSLTEISNERTKLIDLALQSENQMNKMLANQSSVINAALLYQDSKKIDQEIITEFTHVVTEKSKNSPGLYENIFLLFKDNKAQKSTVVADSIGGKSVGVSFPSDANSVPVISSDTQFTGRTEVSQISGNPVIVSQEDIVDSRSNKVIASLGISIELEQLLNRIVGNSDSSDIKVMLLSETGLVLASDNASYIMQLDFNAEDSGLQELFQRIKTGESSVGEMTLDEDEKLIAYTQSEYTGFYTIAYASKSQMYSIIGKGARDLFFIILANLILFSIIIFFVVKYVTKPVKLSAAYLKTYAQGDFTKEIPEKNLRNNDETGILMKSVNILKNSIQGIIQSVVNESNTIGTSVQLVNQNIIDLNSQIQDIAATAEEMSAGMEETAASTEEMQSSALEIETHILTISEKAKEGLQASTKINDRARNLRESSIQSQTTAKDIHASVARDVKESIEKSKAVNEIDLLSVAILQITSQTNLLALNASIEAARAGEAGRGFAVVANEIKNLAEDSEKAVGKIQVITKEVVSSVESLIQNAEKVLDFIDTSVVRDYEASMNIGEQYSSDAEFVEVLLSDFQTTTQTLTTSIKVLTDTISDVTIANGEAANGTHDIADKVTTMMLQSDNILTEIDKTKTVSGKLKEAVAQIKI</sequence>
<evidence type="ECO:0000259" key="5">
    <source>
        <dbReference type="PROSITE" id="PS50111"/>
    </source>
</evidence>
<feature type="domain" description="HAMP" evidence="6">
    <location>
        <begin position="330"/>
        <end position="385"/>
    </location>
</feature>
<evidence type="ECO:0000256" key="2">
    <source>
        <dbReference type="ARBA" id="ARBA00029447"/>
    </source>
</evidence>
<proteinExistence type="inferred from homology"/>
<dbReference type="Gene3D" id="1.10.287.950">
    <property type="entry name" value="Methyl-accepting chemotaxis protein"/>
    <property type="match status" value="1"/>
</dbReference>
<keyword evidence="8" id="KW-1185">Reference proteome</keyword>
<dbReference type="Gene3D" id="3.30.450.20">
    <property type="entry name" value="PAS domain"/>
    <property type="match status" value="1"/>
</dbReference>
<name>A0ABT6N8U9_9FIRM</name>
<protein>
    <submittedName>
        <fullName evidence="7">Methyl-accepting chemotaxis protein</fullName>
    </submittedName>
</protein>
<evidence type="ECO:0000256" key="3">
    <source>
        <dbReference type="PROSITE-ProRule" id="PRU00284"/>
    </source>
</evidence>
<dbReference type="RefSeq" id="WP_281092640.1">
    <property type="nucleotide sequence ID" value="NZ_JARYZI010000001.1"/>
</dbReference>
<dbReference type="InterPro" id="IPR004090">
    <property type="entry name" value="Chemotax_Me-accpt_rcpt"/>
</dbReference>
<comment type="similarity">
    <text evidence="2">Belongs to the methyl-accepting chemotaxis (MCP) protein family.</text>
</comment>
<dbReference type="SUPFAM" id="SSF58104">
    <property type="entry name" value="Methyl-accepting chemotaxis protein (MCP) signaling domain"/>
    <property type="match status" value="1"/>
</dbReference>
<evidence type="ECO:0000256" key="4">
    <source>
        <dbReference type="SAM" id="Phobius"/>
    </source>
</evidence>
<dbReference type="Pfam" id="PF00015">
    <property type="entry name" value="MCPsignal"/>
    <property type="match status" value="1"/>
</dbReference>
<evidence type="ECO:0000259" key="6">
    <source>
        <dbReference type="PROSITE" id="PS50885"/>
    </source>
</evidence>
<accession>A0ABT6N8U9</accession>
<dbReference type="SMART" id="SM00283">
    <property type="entry name" value="MA"/>
    <property type="match status" value="1"/>
</dbReference>
<dbReference type="PANTHER" id="PTHR32089:SF112">
    <property type="entry name" value="LYSOZYME-LIKE PROTEIN-RELATED"/>
    <property type="match status" value="1"/>
</dbReference>
<reference evidence="7 8" key="1">
    <citation type="submission" date="2023-04" db="EMBL/GenBank/DDBJ databases">
        <title>Fusibacter bizertensis strain WBS, isolated from littoral bottom sediments of the Arctic seas - biochemical and genomic analysis.</title>
        <authorList>
            <person name="Brioukhanov A.L."/>
        </authorList>
    </citation>
    <scope>NUCLEOTIDE SEQUENCE [LARGE SCALE GENOMIC DNA]</scope>
    <source>
        <strain evidence="7 8">WBS</strain>
    </source>
</reference>
<evidence type="ECO:0000313" key="7">
    <source>
        <dbReference type="EMBL" id="MDH8676840.1"/>
    </source>
</evidence>
<feature type="transmembrane region" description="Helical" evidence="4">
    <location>
        <begin position="12"/>
        <end position="34"/>
    </location>
</feature>
<dbReference type="PANTHER" id="PTHR32089">
    <property type="entry name" value="METHYL-ACCEPTING CHEMOTAXIS PROTEIN MCPB"/>
    <property type="match status" value="1"/>
</dbReference>
<dbReference type="PROSITE" id="PS50885">
    <property type="entry name" value="HAMP"/>
    <property type="match status" value="1"/>
</dbReference>